<proteinExistence type="predicted"/>
<evidence type="ECO:0000313" key="2">
    <source>
        <dbReference type="Proteomes" id="UP000230605"/>
    </source>
</evidence>
<gene>
    <name evidence="1" type="ORF">CB0940_08837</name>
</gene>
<accession>A0A2G5HRB0</accession>
<name>A0A2G5HRB0_CERBT</name>
<sequence length="616" mass="70532">MLQQSLKRVAAVSSSALKSDAQCTICACRCGTTFGSNGGSVRWSSWRKSPAAWRKIDGLSLRKGSEEGSKRVVQMLQRDHERGYFSTGPEQVAGFIKAFHALQPNLRSSTTIDPRKMREIMDAHDLLDKDCWQIPNTLLTVGDKYDRNTAKRMLLSMSRAGVVEATIRVMAHVLLEARRKPEKLKAREIEYAKQHLSRIASEKENFRAMVCEGKVARALGNEARAIEMWTDAMAAAVEDAEEKERERLTGFKDVQQFAPDPLELSSPWIELMLIHRYRSERKGKDEMQQCRWAMEVGCKQDDPISFYHASTFVKQYDAQHNHMPTSEWLYYVTKAAASNHPIAAYELGKFYAESGWKYLEDEPPNHVKPTPFDSFPSPTENSMLQNVLLFFGLAKQPEIKPEESLFHNAIFPHSAKERYMLAFEWLQIAAKYFYAPAFLYRAQLHLEKNLWAQADAPEAAVKMTADRYEYASEEDYKAGKAIQRPEEKAKEDPPNPFYNPTEARKWLREIFFAYEADFYSQEVRKAQAAAARRRRGAAGAEEEDEIQDANLFSKQGANIQKWFLHPEVRDMYEDELPGLYRQAKKICDNRGWDIYDTDNALIYKAGSGSSRSLNVG</sequence>
<evidence type="ECO:0000313" key="1">
    <source>
        <dbReference type="EMBL" id="PIA95081.1"/>
    </source>
</evidence>
<dbReference type="OrthoDB" id="5379420at2759"/>
<dbReference type="Proteomes" id="UP000230605">
    <property type="component" value="Chromosome 6"/>
</dbReference>
<protein>
    <submittedName>
        <fullName evidence="1">Uncharacterized protein</fullName>
    </submittedName>
</protein>
<reference evidence="1 2" key="1">
    <citation type="submission" date="2015-10" db="EMBL/GenBank/DDBJ databases">
        <title>The cercosporin biosynthetic gene cluster was horizontally transferred to several fungal lineages and shown to be expanded in Cercospora beticola based on microsynteny with recipient genomes.</title>
        <authorList>
            <person name="De Jonge R."/>
            <person name="Ebert M.K."/>
            <person name="Suttle J.C."/>
            <person name="Jurick Ii W.M."/>
            <person name="Secor G.A."/>
            <person name="Thomma B.P."/>
            <person name="Van De Peer Y."/>
            <person name="Bolton M.D."/>
        </authorList>
    </citation>
    <scope>NUCLEOTIDE SEQUENCE [LARGE SCALE GENOMIC DNA]</scope>
    <source>
        <strain evidence="1 2">09-40</strain>
    </source>
</reference>
<dbReference type="AlphaFoldDB" id="A0A2G5HRB0"/>
<comment type="caution">
    <text evidence="1">The sequence shown here is derived from an EMBL/GenBank/DDBJ whole genome shotgun (WGS) entry which is preliminary data.</text>
</comment>
<organism evidence="1 2">
    <name type="scientific">Cercospora beticola</name>
    <name type="common">Sugarbeet leaf spot fungus</name>
    <dbReference type="NCBI Taxonomy" id="122368"/>
    <lineage>
        <taxon>Eukaryota</taxon>
        <taxon>Fungi</taxon>
        <taxon>Dikarya</taxon>
        <taxon>Ascomycota</taxon>
        <taxon>Pezizomycotina</taxon>
        <taxon>Dothideomycetes</taxon>
        <taxon>Dothideomycetidae</taxon>
        <taxon>Mycosphaerellales</taxon>
        <taxon>Mycosphaerellaceae</taxon>
        <taxon>Cercospora</taxon>
    </lineage>
</organism>
<dbReference type="EMBL" id="LKMD01000104">
    <property type="protein sequence ID" value="PIA95081.1"/>
    <property type="molecule type" value="Genomic_DNA"/>
</dbReference>